<protein>
    <submittedName>
        <fullName evidence="1">Uncharacterized protein</fullName>
    </submittedName>
</protein>
<dbReference type="EMBL" id="CADCVM010000437">
    <property type="protein sequence ID" value="CAA9526095.1"/>
    <property type="molecule type" value="Genomic_DNA"/>
</dbReference>
<sequence>MRLLTGSMSYGVPEQDLRISLSRMPAIPESRFVISDVRVTG</sequence>
<accession>A0A6J4TKV3</accession>
<gene>
    <name evidence="1" type="ORF">AVDCRST_MAG05-3962</name>
</gene>
<dbReference type="AlphaFoldDB" id="A0A6J4TKV3"/>
<organism evidence="1">
    <name type="scientific">uncultured Rubrobacteraceae bacterium</name>
    <dbReference type="NCBI Taxonomy" id="349277"/>
    <lineage>
        <taxon>Bacteria</taxon>
        <taxon>Bacillati</taxon>
        <taxon>Actinomycetota</taxon>
        <taxon>Rubrobacteria</taxon>
        <taxon>Rubrobacterales</taxon>
        <taxon>Rubrobacteraceae</taxon>
        <taxon>environmental samples</taxon>
    </lineage>
</organism>
<reference evidence="1" key="1">
    <citation type="submission" date="2020-02" db="EMBL/GenBank/DDBJ databases">
        <authorList>
            <person name="Meier V. D."/>
        </authorList>
    </citation>
    <scope>NUCLEOTIDE SEQUENCE</scope>
    <source>
        <strain evidence="1">AVDCRST_MAG05</strain>
    </source>
</reference>
<proteinExistence type="predicted"/>
<evidence type="ECO:0000313" key="1">
    <source>
        <dbReference type="EMBL" id="CAA9526095.1"/>
    </source>
</evidence>
<name>A0A6J4TKV3_9ACTN</name>